<dbReference type="InParanoid" id="A0A409VT12"/>
<accession>A0A409VT12</accession>
<gene>
    <name evidence="2" type="ORF">CVT26_002528</name>
</gene>
<name>A0A409VT12_9AGAR</name>
<feature type="chain" id="PRO_5019508382" evidence="1">
    <location>
        <begin position="22"/>
        <end position="77"/>
    </location>
</feature>
<keyword evidence="1" id="KW-0732">Signal</keyword>
<feature type="signal peptide" evidence="1">
    <location>
        <begin position="1"/>
        <end position="21"/>
    </location>
</feature>
<dbReference type="EMBL" id="NHYE01005574">
    <property type="protein sequence ID" value="PPQ69373.1"/>
    <property type="molecule type" value="Genomic_DNA"/>
</dbReference>
<comment type="caution">
    <text evidence="2">The sequence shown here is derived from an EMBL/GenBank/DDBJ whole genome shotgun (WGS) entry which is preliminary data.</text>
</comment>
<evidence type="ECO:0000313" key="2">
    <source>
        <dbReference type="EMBL" id="PPQ69373.1"/>
    </source>
</evidence>
<proteinExistence type="predicted"/>
<dbReference type="AlphaFoldDB" id="A0A409VT12"/>
<sequence length="77" mass="8101">MKFASLNVFVAVVALVSQATASPAPQLSPSPYKCSGPADAHLALLATDAVVLSSMGWGVAMLEKLVSALWWLDTDFH</sequence>
<keyword evidence="3" id="KW-1185">Reference proteome</keyword>
<protein>
    <submittedName>
        <fullName evidence="2">Uncharacterized protein</fullName>
    </submittedName>
</protein>
<dbReference type="Proteomes" id="UP000284706">
    <property type="component" value="Unassembled WGS sequence"/>
</dbReference>
<evidence type="ECO:0000256" key="1">
    <source>
        <dbReference type="SAM" id="SignalP"/>
    </source>
</evidence>
<organism evidence="2 3">
    <name type="scientific">Gymnopilus dilepis</name>
    <dbReference type="NCBI Taxonomy" id="231916"/>
    <lineage>
        <taxon>Eukaryota</taxon>
        <taxon>Fungi</taxon>
        <taxon>Dikarya</taxon>
        <taxon>Basidiomycota</taxon>
        <taxon>Agaricomycotina</taxon>
        <taxon>Agaricomycetes</taxon>
        <taxon>Agaricomycetidae</taxon>
        <taxon>Agaricales</taxon>
        <taxon>Agaricineae</taxon>
        <taxon>Hymenogastraceae</taxon>
        <taxon>Gymnopilus</taxon>
    </lineage>
</organism>
<reference evidence="2 3" key="1">
    <citation type="journal article" date="2018" name="Evol. Lett.">
        <title>Horizontal gene cluster transfer increased hallucinogenic mushroom diversity.</title>
        <authorList>
            <person name="Reynolds H.T."/>
            <person name="Vijayakumar V."/>
            <person name="Gluck-Thaler E."/>
            <person name="Korotkin H.B."/>
            <person name="Matheny P.B."/>
            <person name="Slot J.C."/>
        </authorList>
    </citation>
    <scope>NUCLEOTIDE SEQUENCE [LARGE SCALE GENOMIC DNA]</scope>
    <source>
        <strain evidence="2 3">SRW20</strain>
    </source>
</reference>
<evidence type="ECO:0000313" key="3">
    <source>
        <dbReference type="Proteomes" id="UP000284706"/>
    </source>
</evidence>